<dbReference type="PANTHER" id="PTHR42829">
    <property type="entry name" value="NADH-UBIQUINONE OXIDOREDUCTASE CHAIN 5"/>
    <property type="match status" value="1"/>
</dbReference>
<dbReference type="NCBIfam" id="TIGR01974">
    <property type="entry name" value="NDH_I_L"/>
    <property type="match status" value="1"/>
</dbReference>
<feature type="transmembrane region" description="Helical" evidence="6">
    <location>
        <begin position="246"/>
        <end position="264"/>
    </location>
</feature>
<proteinExistence type="predicted"/>
<organism evidence="9 10">
    <name type="scientific">Amycolatopsis melonis</name>
    <dbReference type="NCBI Taxonomy" id="3156488"/>
    <lineage>
        <taxon>Bacteria</taxon>
        <taxon>Bacillati</taxon>
        <taxon>Actinomycetota</taxon>
        <taxon>Actinomycetes</taxon>
        <taxon>Pseudonocardiales</taxon>
        <taxon>Pseudonocardiaceae</taxon>
        <taxon>Amycolatopsis</taxon>
    </lineage>
</organism>
<feature type="transmembrane region" description="Helical" evidence="6">
    <location>
        <begin position="276"/>
        <end position="298"/>
    </location>
</feature>
<dbReference type="InterPro" id="IPR003945">
    <property type="entry name" value="NU5C-like"/>
</dbReference>
<evidence type="ECO:0000256" key="3">
    <source>
        <dbReference type="ARBA" id="ARBA00022989"/>
    </source>
</evidence>
<evidence type="ECO:0000256" key="1">
    <source>
        <dbReference type="ARBA" id="ARBA00004127"/>
    </source>
</evidence>
<dbReference type="PANTHER" id="PTHR42829:SF2">
    <property type="entry name" value="NADH-UBIQUINONE OXIDOREDUCTASE CHAIN 5"/>
    <property type="match status" value="1"/>
</dbReference>
<dbReference type="InterPro" id="IPR001516">
    <property type="entry name" value="Proton_antipo_N"/>
</dbReference>
<keyword evidence="2 5" id="KW-0812">Transmembrane</keyword>
<keyword evidence="4 6" id="KW-0472">Membrane</keyword>
<evidence type="ECO:0000259" key="8">
    <source>
        <dbReference type="Pfam" id="PF00662"/>
    </source>
</evidence>
<evidence type="ECO:0000259" key="7">
    <source>
        <dbReference type="Pfam" id="PF00361"/>
    </source>
</evidence>
<dbReference type="InterPro" id="IPR001750">
    <property type="entry name" value="ND/Mrp_TM"/>
</dbReference>
<name>A0ABV0LLG1_9PSEU</name>
<dbReference type="Pfam" id="PF00361">
    <property type="entry name" value="Proton_antipo_M"/>
    <property type="match status" value="1"/>
</dbReference>
<feature type="transmembrane region" description="Helical" evidence="6">
    <location>
        <begin position="207"/>
        <end position="225"/>
    </location>
</feature>
<protein>
    <submittedName>
        <fullName evidence="9">NADH-quinone oxidoreductase subunit L</fullName>
    </submittedName>
</protein>
<sequence length="633" mass="67697">MTASSWLLVALPALGALILLLAGKRAKAWGHLLGCATVTLAFVYGVILFFTADTSSTVDTKVYSWIPVGALQIDFGLRIDALSLTFVLLITGVGMLIHYYSIGYMADDEGRYRFFAYLNLFVASMLVLVLGNSFVTLYLGWEGVGLASYLLIGWYQGRPSAATAAKKAFLMNRVGDVGLALAIFIMFKYAGSTGYAQVFQAVADGKFSTGAITAMAILLLLGACGKSGQFPLHAWLPDAMEGPTPVSALIHAATMVTAGVYLVARSKDIFNATEDGRLIVTLVGTVTLLLGCVIGCAYDDIKKVLAYSTVSQIGYMMLAVGLGPVAYALGIMHLVAHGFFKAGLFLGAGSVMHAMNDEVDMRKFGGLRKHLPITFWTFTLGYLALIGIPPLSGFFTKDAIIEAALGQGGWRGWVMGGAALLGAGLTAFYMTRLMMMTFFGKERWKDLKSADGHAFHPHEAKPVMWVPMAILAVGSVGAGAFFALGHRFSDWLSPSVGAIEESHHLALDAWVVSVLTVVISLLGVAIAYLIFRRDVPVEQPQRVSFVTRAARKDLYGNALNETLVARPGTWLSRALVFVDNRGVDGAVNGLAAGLGGGSGRLRRLQTGFVRSYALSMLGGTFLLLAALLLVRFS</sequence>
<feature type="transmembrane region" description="Helical" evidence="6">
    <location>
        <begin position="114"/>
        <end position="131"/>
    </location>
</feature>
<dbReference type="Proteomes" id="UP001440984">
    <property type="component" value="Unassembled WGS sequence"/>
</dbReference>
<dbReference type="Gene3D" id="1.20.5.2700">
    <property type="match status" value="1"/>
</dbReference>
<dbReference type="PRINTS" id="PR01435">
    <property type="entry name" value="NPOXDRDTASE5"/>
</dbReference>
<dbReference type="EMBL" id="JBDZYD010000011">
    <property type="protein sequence ID" value="MEQ0563147.1"/>
    <property type="molecule type" value="Genomic_DNA"/>
</dbReference>
<feature type="domain" description="NADH:quinone oxidoreductase/Mrp antiporter transmembrane" evidence="7">
    <location>
        <begin position="132"/>
        <end position="416"/>
    </location>
</feature>
<evidence type="ECO:0000256" key="4">
    <source>
        <dbReference type="ARBA" id="ARBA00023136"/>
    </source>
</evidence>
<feature type="transmembrane region" description="Helical" evidence="6">
    <location>
        <begin position="29"/>
        <end position="52"/>
    </location>
</feature>
<feature type="transmembrane region" description="Helical" evidence="6">
    <location>
        <begin position="463"/>
        <end position="484"/>
    </location>
</feature>
<keyword evidence="3 6" id="KW-1133">Transmembrane helix</keyword>
<feature type="transmembrane region" description="Helical" evidence="6">
    <location>
        <begin position="510"/>
        <end position="531"/>
    </location>
</feature>
<feature type="transmembrane region" description="Helical" evidence="6">
    <location>
        <begin position="373"/>
        <end position="392"/>
    </location>
</feature>
<feature type="domain" description="NADH-Ubiquinone oxidoreductase (complex I) chain 5 N-terminal" evidence="8">
    <location>
        <begin position="65"/>
        <end position="115"/>
    </location>
</feature>
<evidence type="ECO:0000256" key="6">
    <source>
        <dbReference type="SAM" id="Phobius"/>
    </source>
</evidence>
<feature type="transmembrane region" description="Helical" evidence="6">
    <location>
        <begin position="305"/>
        <end position="328"/>
    </location>
</feature>
<reference evidence="9 10" key="1">
    <citation type="submission" date="2024-05" db="EMBL/GenBank/DDBJ databases">
        <authorList>
            <person name="Zhao H."/>
            <person name="Xu Y."/>
            <person name="Lin S."/>
            <person name="Spain J.C."/>
            <person name="Zhou N.-Y."/>
        </authorList>
    </citation>
    <scope>NUCLEOTIDE SEQUENCE [LARGE SCALE GENOMIC DNA]</scope>
    <source>
        <strain evidence="9 10">NEAU-NG30</strain>
    </source>
</reference>
<feature type="transmembrane region" description="Helical" evidence="6">
    <location>
        <begin position="612"/>
        <end position="632"/>
    </location>
</feature>
<comment type="subcellular location">
    <subcellularLocation>
        <location evidence="1">Endomembrane system</location>
        <topology evidence="1">Multi-pass membrane protein</topology>
    </subcellularLocation>
    <subcellularLocation>
        <location evidence="5">Membrane</location>
        <topology evidence="5">Multi-pass membrane protein</topology>
    </subcellularLocation>
</comment>
<dbReference type="NCBIfam" id="NF005141">
    <property type="entry name" value="PRK06590.1"/>
    <property type="match status" value="1"/>
</dbReference>
<dbReference type="PRINTS" id="PR01434">
    <property type="entry name" value="NADHDHGNASE5"/>
</dbReference>
<feature type="transmembrane region" description="Helical" evidence="6">
    <location>
        <begin position="412"/>
        <end position="431"/>
    </location>
</feature>
<dbReference type="RefSeq" id="WP_348954211.1">
    <property type="nucleotide sequence ID" value="NZ_JBDZYD010000011.1"/>
</dbReference>
<comment type="caution">
    <text evidence="9">The sequence shown here is derived from an EMBL/GenBank/DDBJ whole genome shotgun (WGS) entry which is preliminary data.</text>
</comment>
<feature type="transmembrane region" description="Helical" evidence="6">
    <location>
        <begin position="6"/>
        <end position="22"/>
    </location>
</feature>
<accession>A0ABV0LLG1</accession>
<evidence type="ECO:0000256" key="5">
    <source>
        <dbReference type="RuleBase" id="RU000320"/>
    </source>
</evidence>
<evidence type="ECO:0000313" key="9">
    <source>
        <dbReference type="EMBL" id="MEQ0563147.1"/>
    </source>
</evidence>
<evidence type="ECO:0000313" key="10">
    <source>
        <dbReference type="Proteomes" id="UP001440984"/>
    </source>
</evidence>
<gene>
    <name evidence="9" type="primary">nuoL</name>
    <name evidence="9" type="ORF">ABJI51_29070</name>
</gene>
<dbReference type="InterPro" id="IPR018393">
    <property type="entry name" value="NADHpl_OxRdtase_5_subgr"/>
</dbReference>
<dbReference type="Pfam" id="PF00662">
    <property type="entry name" value="Proton_antipo_N"/>
    <property type="match status" value="1"/>
</dbReference>
<feature type="transmembrane region" description="Helical" evidence="6">
    <location>
        <begin position="81"/>
        <end position="102"/>
    </location>
</feature>
<evidence type="ECO:0000256" key="2">
    <source>
        <dbReference type="ARBA" id="ARBA00022692"/>
    </source>
</evidence>
<keyword evidence="10" id="KW-1185">Reference proteome</keyword>